<dbReference type="CDD" id="cd01127">
    <property type="entry name" value="TrwB_TraG_TraD_VirD4"/>
    <property type="match status" value="1"/>
</dbReference>
<dbReference type="KEGG" id="cii:CIMIT_08735"/>
<sequence length="602" mass="67102">MTDLTEISKVVSVTPQLIELEVFDTKAYRQLTSPLKVGDYIQVSNNYDGENALVAVVRGFRVKDSVIRDATVDIVNDSAGLAVEEPQFVIGMQPVGTIKEGEFTRGANEISIPPKYIRVAPGDILETIYGDDNLTSPLAFGKLAQEGSVSVNLDGDRFFGRHIGVVGSTGSGKSSTVAAILQEGIKRSSDQRSAGLKNNSHILIFDLHGEYPNAFPAAAVLDADSILLPYWLMNSEELEELFIESNERNSHNQVSQFRAAVVANKHLHNPEMATVSYDDPVYFSISEILSYLDNLNREVVFKEGEHFDQPKRADGSPVKDRFQSYFKEVVDFAPGSNAKGQKAAKGPFNGEFDRFLMRLKTKMEDSRLDFVLNPKLKDGSSPGTEDLEVILRQLLGYDGDGVNVTIFDLSGVPFEVLSNLISLVSRLLFTFCMHRKRLQRNLRGLQDLPFLLVLEEAHNYISRTEDAKYKSVRKSIERVAKEGRKYGLSLMVVSQRPSEISETIFSQCSNFVAMRLTNPIDQNYVRRLLPDDVSAVTDSLSHLAQREALVIGDAVAVPTLVRVNAVEDLPSSSDVQFLRRWRENWDEAQLVAIIEKMVGRDL</sequence>
<dbReference type="SUPFAM" id="SSF52540">
    <property type="entry name" value="P-loop containing nucleoside triphosphate hydrolases"/>
    <property type="match status" value="1"/>
</dbReference>
<evidence type="ECO:0000313" key="5">
    <source>
        <dbReference type="Proteomes" id="UP000215374"/>
    </source>
</evidence>
<dbReference type="InterPro" id="IPR027417">
    <property type="entry name" value="P-loop_NTPase"/>
</dbReference>
<dbReference type="EMBL" id="LT906467">
    <property type="protein sequence ID" value="SNV78027.1"/>
    <property type="molecule type" value="Genomic_DNA"/>
</dbReference>
<keyword evidence="4" id="KW-1185">Reference proteome</keyword>
<dbReference type="AlphaFoldDB" id="A0A076NP39"/>
<dbReference type="HOGENOM" id="CLU_023842_1_0_11"/>
<reference evidence="2 4" key="1">
    <citation type="submission" date="2014-08" db="EMBL/GenBank/DDBJ databases">
        <title>Complete genome sequence of Corynebacterium imitans DSM 44264, isolated from a five-month-old boy with suspected pharyngeal diphtheria.</title>
        <authorList>
            <person name="Mollmann S."/>
            <person name="Albersmeier A."/>
            <person name="Ruckert C."/>
            <person name="Tauch A."/>
        </authorList>
    </citation>
    <scope>NUCLEOTIDE SEQUENCE [LARGE SCALE GENOMIC DNA]</scope>
    <source>
        <strain evidence="2 4">DSM 44264</strain>
    </source>
</reference>
<gene>
    <name evidence="2" type="ORF">CIMIT_08735</name>
    <name evidence="3" type="ORF">SAMEA4535761_01808</name>
</gene>
<evidence type="ECO:0000313" key="2">
    <source>
        <dbReference type="EMBL" id="AIJ33981.1"/>
    </source>
</evidence>
<dbReference type="eggNOG" id="COG0433">
    <property type="taxonomic scope" value="Bacteria"/>
</dbReference>
<dbReference type="InterPro" id="IPR008571">
    <property type="entry name" value="HerA-like"/>
</dbReference>
<proteinExistence type="predicted"/>
<dbReference type="Pfam" id="PF01935">
    <property type="entry name" value="DUF87"/>
    <property type="match status" value="1"/>
</dbReference>
<dbReference type="EMBL" id="CP009211">
    <property type="protein sequence ID" value="AIJ33981.1"/>
    <property type="molecule type" value="Genomic_DNA"/>
</dbReference>
<feature type="domain" description="Helicase HerA central" evidence="1">
    <location>
        <begin position="140"/>
        <end position="426"/>
    </location>
</feature>
<reference evidence="3 5" key="2">
    <citation type="submission" date="2017-06" db="EMBL/GenBank/DDBJ databases">
        <authorList>
            <consortium name="Pathogen Informatics"/>
        </authorList>
    </citation>
    <scope>NUCLEOTIDE SEQUENCE [LARGE SCALE GENOMIC DNA]</scope>
    <source>
        <strain evidence="3 5">NCTC13015</strain>
    </source>
</reference>
<organism evidence="2 4">
    <name type="scientific">Corynebacterium imitans</name>
    <dbReference type="NCBI Taxonomy" id="156978"/>
    <lineage>
        <taxon>Bacteria</taxon>
        <taxon>Bacillati</taxon>
        <taxon>Actinomycetota</taxon>
        <taxon>Actinomycetes</taxon>
        <taxon>Mycobacteriales</taxon>
        <taxon>Corynebacteriaceae</taxon>
        <taxon>Corynebacterium</taxon>
    </lineage>
</organism>
<evidence type="ECO:0000259" key="1">
    <source>
        <dbReference type="Pfam" id="PF01935"/>
    </source>
</evidence>
<protein>
    <submittedName>
        <fullName evidence="3">Type IV secretory pathway, VirB4 components</fullName>
    </submittedName>
</protein>
<dbReference type="OrthoDB" id="9806951at2"/>
<accession>A0A076NP39</accession>
<dbReference type="RefSeq" id="WP_038591775.1">
    <property type="nucleotide sequence ID" value="NZ_CP009211.1"/>
</dbReference>
<dbReference type="PANTHER" id="PTHR42957">
    <property type="entry name" value="HELICASE MJ1565-RELATED"/>
    <property type="match status" value="1"/>
</dbReference>
<dbReference type="Gene3D" id="3.40.50.300">
    <property type="entry name" value="P-loop containing nucleotide triphosphate hydrolases"/>
    <property type="match status" value="2"/>
</dbReference>
<dbReference type="Proteomes" id="UP000215374">
    <property type="component" value="Chromosome 1"/>
</dbReference>
<name>A0A076NP39_9CORY</name>
<dbReference type="PANTHER" id="PTHR42957:SF1">
    <property type="entry name" value="HELICASE MJ1565-RELATED"/>
    <property type="match status" value="1"/>
</dbReference>
<evidence type="ECO:0000313" key="3">
    <source>
        <dbReference type="EMBL" id="SNV78027.1"/>
    </source>
</evidence>
<dbReference type="Proteomes" id="UP000028780">
    <property type="component" value="Chromosome"/>
</dbReference>
<dbReference type="InterPro" id="IPR002789">
    <property type="entry name" value="HerA_central"/>
</dbReference>
<evidence type="ECO:0000313" key="4">
    <source>
        <dbReference type="Proteomes" id="UP000028780"/>
    </source>
</evidence>